<accession>A0AAE0T856</accession>
<reference evidence="1" key="2">
    <citation type="journal article" date="2021" name="Genome Biol. Evol.">
        <title>Developing a high-quality reference genome for a parasitic bivalve with doubly uniparental inheritance (Bivalvia: Unionida).</title>
        <authorList>
            <person name="Smith C.H."/>
        </authorList>
    </citation>
    <scope>NUCLEOTIDE SEQUENCE</scope>
    <source>
        <strain evidence="1">CHS0354</strain>
        <tissue evidence="1">Mantle</tissue>
    </source>
</reference>
<dbReference type="AlphaFoldDB" id="A0AAE0T856"/>
<name>A0AAE0T856_9BIVA</name>
<organism evidence="1 2">
    <name type="scientific">Potamilus streckersoni</name>
    <dbReference type="NCBI Taxonomy" id="2493646"/>
    <lineage>
        <taxon>Eukaryota</taxon>
        <taxon>Metazoa</taxon>
        <taxon>Spiralia</taxon>
        <taxon>Lophotrochozoa</taxon>
        <taxon>Mollusca</taxon>
        <taxon>Bivalvia</taxon>
        <taxon>Autobranchia</taxon>
        <taxon>Heteroconchia</taxon>
        <taxon>Palaeoheterodonta</taxon>
        <taxon>Unionida</taxon>
        <taxon>Unionoidea</taxon>
        <taxon>Unionidae</taxon>
        <taxon>Ambleminae</taxon>
        <taxon>Lampsilini</taxon>
        <taxon>Potamilus</taxon>
    </lineage>
</organism>
<reference evidence="1" key="1">
    <citation type="journal article" date="2021" name="Genome Biol. Evol.">
        <title>A High-Quality Reference Genome for a Parasitic Bivalve with Doubly Uniparental Inheritance (Bivalvia: Unionida).</title>
        <authorList>
            <person name="Smith C.H."/>
        </authorList>
    </citation>
    <scope>NUCLEOTIDE SEQUENCE</scope>
    <source>
        <strain evidence="1">CHS0354</strain>
    </source>
</reference>
<reference evidence="1" key="3">
    <citation type="submission" date="2023-05" db="EMBL/GenBank/DDBJ databases">
        <authorList>
            <person name="Smith C.H."/>
        </authorList>
    </citation>
    <scope>NUCLEOTIDE SEQUENCE</scope>
    <source>
        <strain evidence="1">CHS0354</strain>
        <tissue evidence="1">Mantle</tissue>
    </source>
</reference>
<sequence>MHHSYRRNQRSIKLKLYTRKHPSKTKVAKAFDHRILVKGSSTKFQVLVLYILAYRPDTTSNSTYNQPVN</sequence>
<gene>
    <name evidence="1" type="ORF">CHS0354_004068</name>
</gene>
<protein>
    <submittedName>
        <fullName evidence="1">Uncharacterized protein</fullName>
    </submittedName>
</protein>
<evidence type="ECO:0000313" key="2">
    <source>
        <dbReference type="Proteomes" id="UP001195483"/>
    </source>
</evidence>
<comment type="caution">
    <text evidence="1">The sequence shown here is derived from an EMBL/GenBank/DDBJ whole genome shotgun (WGS) entry which is preliminary data.</text>
</comment>
<dbReference type="EMBL" id="JAEAOA010000314">
    <property type="protein sequence ID" value="KAK3605514.1"/>
    <property type="molecule type" value="Genomic_DNA"/>
</dbReference>
<dbReference type="Proteomes" id="UP001195483">
    <property type="component" value="Unassembled WGS sequence"/>
</dbReference>
<feature type="non-terminal residue" evidence="1">
    <location>
        <position position="69"/>
    </location>
</feature>
<proteinExistence type="predicted"/>
<evidence type="ECO:0000313" key="1">
    <source>
        <dbReference type="EMBL" id="KAK3605514.1"/>
    </source>
</evidence>
<keyword evidence="2" id="KW-1185">Reference proteome</keyword>